<accession>A0A0F9A8G5</accession>
<name>A0A0F9A8G5_9ZZZZ</name>
<dbReference type="AlphaFoldDB" id="A0A0F9A8G5"/>
<proteinExistence type="predicted"/>
<sequence>MLVNVRDWSRILHNCIFSDADQSLCARAWQYRDESRLWAAWVVVFTPSHCERSFRHHRTLLYRKARKRNGEPS</sequence>
<evidence type="ECO:0000313" key="1">
    <source>
        <dbReference type="EMBL" id="KKK94450.1"/>
    </source>
</evidence>
<gene>
    <name evidence="1" type="ORF">LCGC14_2682740</name>
</gene>
<comment type="caution">
    <text evidence="1">The sequence shown here is derived from an EMBL/GenBank/DDBJ whole genome shotgun (WGS) entry which is preliminary data.</text>
</comment>
<organism evidence="1">
    <name type="scientific">marine sediment metagenome</name>
    <dbReference type="NCBI Taxonomy" id="412755"/>
    <lineage>
        <taxon>unclassified sequences</taxon>
        <taxon>metagenomes</taxon>
        <taxon>ecological metagenomes</taxon>
    </lineage>
</organism>
<dbReference type="EMBL" id="LAZR01047338">
    <property type="protein sequence ID" value="KKK94450.1"/>
    <property type="molecule type" value="Genomic_DNA"/>
</dbReference>
<reference evidence="1" key="1">
    <citation type="journal article" date="2015" name="Nature">
        <title>Complex archaea that bridge the gap between prokaryotes and eukaryotes.</title>
        <authorList>
            <person name="Spang A."/>
            <person name="Saw J.H."/>
            <person name="Jorgensen S.L."/>
            <person name="Zaremba-Niedzwiedzka K."/>
            <person name="Martijn J."/>
            <person name="Lind A.E."/>
            <person name="van Eijk R."/>
            <person name="Schleper C."/>
            <person name="Guy L."/>
            <person name="Ettema T.J."/>
        </authorList>
    </citation>
    <scope>NUCLEOTIDE SEQUENCE</scope>
</reference>
<protein>
    <submittedName>
        <fullName evidence="1">Uncharacterized protein</fullName>
    </submittedName>
</protein>